<keyword evidence="4" id="KW-1185">Reference proteome</keyword>
<evidence type="ECO:0000256" key="1">
    <source>
        <dbReference type="SAM" id="MobiDB-lite"/>
    </source>
</evidence>
<feature type="compositionally biased region" description="Low complexity" evidence="1">
    <location>
        <begin position="6"/>
        <end position="25"/>
    </location>
</feature>
<proteinExistence type="predicted"/>
<dbReference type="RefSeq" id="WP_270030271.1">
    <property type="nucleotide sequence ID" value="NZ_JAPDDP010000142.1"/>
</dbReference>
<gene>
    <name evidence="3" type="ORF">OJ997_35935</name>
</gene>
<evidence type="ECO:0000259" key="2">
    <source>
        <dbReference type="Pfam" id="PF19077"/>
    </source>
</evidence>
<evidence type="ECO:0000313" key="3">
    <source>
        <dbReference type="EMBL" id="MDA0185751.1"/>
    </source>
</evidence>
<accession>A0A9X3SDH1</accession>
<protein>
    <submittedName>
        <fullName evidence="3">Ig-like domain-containing protein</fullName>
    </submittedName>
</protein>
<sequence length="129" mass="13758">IAAARLADTARVAPPASAAPDVPTARLAAPVRPRLSGTAKDTGCGGKLRRVEVSLQRKSGKRCQTVGTAGKPGKRRACSKRTWLRAKGTTRWSLTLKRKLPAGTYALRVRARDAAGNLSSTRTKTLKVR</sequence>
<evidence type="ECO:0000313" key="4">
    <source>
        <dbReference type="Proteomes" id="UP001147653"/>
    </source>
</evidence>
<dbReference type="GO" id="GO:0005975">
    <property type="term" value="P:carbohydrate metabolic process"/>
    <property type="evidence" value="ECO:0007669"/>
    <property type="project" value="UniProtKB-ARBA"/>
</dbReference>
<feature type="region of interest" description="Disordered" evidence="1">
    <location>
        <begin position="6"/>
        <end position="43"/>
    </location>
</feature>
<organism evidence="3 4">
    <name type="scientific">Solirubrobacter phytolaccae</name>
    <dbReference type="NCBI Taxonomy" id="1404360"/>
    <lineage>
        <taxon>Bacteria</taxon>
        <taxon>Bacillati</taxon>
        <taxon>Actinomycetota</taxon>
        <taxon>Thermoleophilia</taxon>
        <taxon>Solirubrobacterales</taxon>
        <taxon>Solirubrobacteraceae</taxon>
        <taxon>Solirubrobacter</taxon>
    </lineage>
</organism>
<name>A0A9X3SDH1_9ACTN</name>
<dbReference type="Proteomes" id="UP001147653">
    <property type="component" value="Unassembled WGS sequence"/>
</dbReference>
<dbReference type="InterPro" id="IPR013783">
    <property type="entry name" value="Ig-like_fold"/>
</dbReference>
<dbReference type="Gene3D" id="2.60.40.10">
    <property type="entry name" value="Immunoglobulins"/>
    <property type="match status" value="1"/>
</dbReference>
<dbReference type="EMBL" id="JAPDDP010000142">
    <property type="protein sequence ID" value="MDA0185751.1"/>
    <property type="molecule type" value="Genomic_DNA"/>
</dbReference>
<dbReference type="Pfam" id="PF19077">
    <property type="entry name" value="Big_13"/>
    <property type="match status" value="1"/>
</dbReference>
<dbReference type="InterPro" id="IPR044016">
    <property type="entry name" value="Big_13"/>
</dbReference>
<feature type="non-terminal residue" evidence="3">
    <location>
        <position position="1"/>
    </location>
</feature>
<comment type="caution">
    <text evidence="3">The sequence shown here is derived from an EMBL/GenBank/DDBJ whole genome shotgun (WGS) entry which is preliminary data.</text>
</comment>
<feature type="domain" description="Bacterial Ig-like" evidence="2">
    <location>
        <begin position="85"/>
        <end position="127"/>
    </location>
</feature>
<reference evidence="3" key="1">
    <citation type="submission" date="2022-10" db="EMBL/GenBank/DDBJ databases">
        <title>The WGS of Solirubrobacter phytolaccae KCTC 29190.</title>
        <authorList>
            <person name="Jiang Z."/>
        </authorList>
    </citation>
    <scope>NUCLEOTIDE SEQUENCE</scope>
    <source>
        <strain evidence="3">KCTC 29190</strain>
    </source>
</reference>
<dbReference type="AlphaFoldDB" id="A0A9X3SDH1"/>